<dbReference type="RefSeq" id="XP_005849299.1">
    <property type="nucleotide sequence ID" value="XM_005849237.1"/>
</dbReference>
<feature type="compositionally biased region" description="Low complexity" evidence="3">
    <location>
        <begin position="8"/>
        <end position="18"/>
    </location>
</feature>
<evidence type="ECO:0000259" key="4">
    <source>
        <dbReference type="PROSITE" id="PS00497"/>
    </source>
</evidence>
<dbReference type="PROSITE" id="PS00497">
    <property type="entry name" value="TYROSINASE_1"/>
    <property type="match status" value="1"/>
</dbReference>
<dbReference type="GO" id="GO:0016491">
    <property type="term" value="F:oxidoreductase activity"/>
    <property type="evidence" value="ECO:0007669"/>
    <property type="project" value="InterPro"/>
</dbReference>
<name>E1ZA37_CHLVA</name>
<dbReference type="InterPro" id="IPR002227">
    <property type="entry name" value="Tyrosinase_Cu-bd"/>
</dbReference>
<dbReference type="PANTHER" id="PTHR11474">
    <property type="entry name" value="TYROSINASE FAMILY MEMBER"/>
    <property type="match status" value="1"/>
</dbReference>
<dbReference type="PRINTS" id="PR00092">
    <property type="entry name" value="TYROSINASE"/>
</dbReference>
<dbReference type="KEGG" id="cvr:CHLNCDRAFT_143609"/>
<dbReference type="InParanoid" id="E1ZA37"/>
<organism evidence="6">
    <name type="scientific">Chlorella variabilis</name>
    <name type="common">Green alga</name>
    <dbReference type="NCBI Taxonomy" id="554065"/>
    <lineage>
        <taxon>Eukaryota</taxon>
        <taxon>Viridiplantae</taxon>
        <taxon>Chlorophyta</taxon>
        <taxon>core chlorophytes</taxon>
        <taxon>Trebouxiophyceae</taxon>
        <taxon>Chlorellales</taxon>
        <taxon>Chlorellaceae</taxon>
        <taxon>Chlorella clade</taxon>
        <taxon>Chlorella</taxon>
    </lineage>
</organism>
<dbReference type="PANTHER" id="PTHR11474:SF76">
    <property type="entry name" value="SHKT DOMAIN-CONTAINING PROTEIN"/>
    <property type="match status" value="1"/>
</dbReference>
<dbReference type="GeneID" id="17356641"/>
<keyword evidence="6" id="KW-1185">Reference proteome</keyword>
<dbReference type="InterPro" id="IPR008922">
    <property type="entry name" value="Di-copper_centre_dom_sf"/>
</dbReference>
<evidence type="ECO:0000256" key="2">
    <source>
        <dbReference type="ARBA" id="ARBA00023008"/>
    </source>
</evidence>
<evidence type="ECO:0000313" key="5">
    <source>
        <dbReference type="EMBL" id="EFN57197.1"/>
    </source>
</evidence>
<dbReference type="InterPro" id="IPR050316">
    <property type="entry name" value="Tyrosinase/Hemocyanin"/>
</dbReference>
<evidence type="ECO:0000256" key="1">
    <source>
        <dbReference type="ARBA" id="ARBA00022723"/>
    </source>
</evidence>
<dbReference type="STRING" id="554065.E1ZA37"/>
<keyword evidence="2" id="KW-0186">Copper</keyword>
<dbReference type="OrthoDB" id="534509at2759"/>
<evidence type="ECO:0000313" key="6">
    <source>
        <dbReference type="Proteomes" id="UP000008141"/>
    </source>
</evidence>
<dbReference type="Gene3D" id="1.10.1280.10">
    <property type="entry name" value="Di-copper center containing domain from catechol oxidase"/>
    <property type="match status" value="1"/>
</dbReference>
<dbReference type="AlphaFoldDB" id="E1ZA37"/>
<dbReference type="EMBL" id="GL433840">
    <property type="protein sequence ID" value="EFN57197.1"/>
    <property type="molecule type" value="Genomic_DNA"/>
</dbReference>
<feature type="region of interest" description="Disordered" evidence="3">
    <location>
        <begin position="1"/>
        <end position="26"/>
    </location>
</feature>
<proteinExistence type="predicted"/>
<evidence type="ECO:0000256" key="3">
    <source>
        <dbReference type="SAM" id="MobiDB-lite"/>
    </source>
</evidence>
<dbReference type="GO" id="GO:0046872">
    <property type="term" value="F:metal ion binding"/>
    <property type="evidence" value="ECO:0007669"/>
    <property type="project" value="UniProtKB-KW"/>
</dbReference>
<protein>
    <recommendedName>
        <fullName evidence="4">Tyrosinase copper-binding domain-containing protein</fullName>
    </recommendedName>
</protein>
<reference evidence="5 6" key="1">
    <citation type="journal article" date="2010" name="Plant Cell">
        <title>The Chlorella variabilis NC64A genome reveals adaptation to photosymbiosis, coevolution with viruses, and cryptic sex.</title>
        <authorList>
            <person name="Blanc G."/>
            <person name="Duncan G."/>
            <person name="Agarkova I."/>
            <person name="Borodovsky M."/>
            <person name="Gurnon J."/>
            <person name="Kuo A."/>
            <person name="Lindquist E."/>
            <person name="Lucas S."/>
            <person name="Pangilinan J."/>
            <person name="Polle J."/>
            <person name="Salamov A."/>
            <person name="Terry A."/>
            <person name="Yamada T."/>
            <person name="Dunigan D.D."/>
            <person name="Grigoriev I.V."/>
            <person name="Claverie J.M."/>
            <person name="Van Etten J.L."/>
        </authorList>
    </citation>
    <scope>NUCLEOTIDE SEQUENCE [LARGE SCALE GENOMIC DNA]</scope>
    <source>
        <strain evidence="5 6">NC64A</strain>
    </source>
</reference>
<dbReference type="Pfam" id="PF00264">
    <property type="entry name" value="Tyrosinase"/>
    <property type="match status" value="1"/>
</dbReference>
<sequence length="360" mass="39071">MPTGPAGNSGSSSNSGSLASGGGGGGNKVQPRLEINLLMTGPAYAKQRDLFLWALRRQQDRPHADPRSFYQLMGVHGVPFQPYRGLAPPGPPCNSTLQWCGYCHHGDHLFPTFHRAYLLFLEQHLQPEAAAAARAYARVLPGQARAWRRAAAALRVPYWDFASGAAARAGIPPFFDEITVLSMRTGKPTNISNPLRQYRFPLPTGLPADDFPRFSPRGTLTLRWPQAAASGSAMRSNTSALNASVLAHSGGAWREGVRQLLAEPDWHCFSNHEAPLREPQRCRALSSLEFVHDLLHRGLGGPSGHLAHTSIAAFDPLFTLLHASMDRLLAMWQLAHPHDWVSSGVAGGGTLAVPRGSKVR</sequence>
<gene>
    <name evidence="5" type="ORF">CHLNCDRAFT_143609</name>
</gene>
<dbReference type="Proteomes" id="UP000008141">
    <property type="component" value="Unassembled WGS sequence"/>
</dbReference>
<feature type="domain" description="Tyrosinase copper-binding" evidence="4">
    <location>
        <begin position="104"/>
        <end position="122"/>
    </location>
</feature>
<accession>E1ZA37</accession>
<keyword evidence="1" id="KW-0479">Metal-binding</keyword>
<dbReference type="SUPFAM" id="SSF48056">
    <property type="entry name" value="Di-copper centre-containing domain"/>
    <property type="match status" value="1"/>
</dbReference>